<name>A0ABS4EH94_9HYPH</name>
<keyword evidence="2" id="KW-1185">Reference proteome</keyword>
<dbReference type="RefSeq" id="WP_209847951.1">
    <property type="nucleotide sequence ID" value="NZ_JAGGJV010000001.1"/>
</dbReference>
<reference evidence="1 2" key="1">
    <citation type="submission" date="2021-03" db="EMBL/GenBank/DDBJ databases">
        <title>Genomic Encyclopedia of Type Strains, Phase IV (KMG-IV): sequencing the most valuable type-strain genomes for metagenomic binning, comparative biology and taxonomic classification.</title>
        <authorList>
            <person name="Goeker M."/>
        </authorList>
    </citation>
    <scope>NUCLEOTIDE SEQUENCE [LARGE SCALE GENOMIC DNA]</scope>
    <source>
        <strain evidence="1 2">DSM 26427</strain>
    </source>
</reference>
<accession>A0ABS4EH94</accession>
<sequence>MDTRSATNTIAFAFQSMRIEHTFMKKAHLCFDGLRETRRQILNIGLGGYEAKCVTLFADTQSGKTTILKAYLEKNVVDRCYEVGLFSREVPRTLVAALQRVVVRVSVSGTSTLMSLLEDILRAYGDPRPETGNMGSKKHRIFRYMQEFRTELLIFDEMNHLRIGARGLYQSAEATRVHNVLKDFLLGGCPIVFVGTTEAQAKVLSDFQIRARCVKSLFLGPLVYGNTEHRRAFTEYCGMLGINLMRSGLFPERSNFLEDDIVPRLFEAAGGYFGHAANIVELAAHYAKDEGSKRVERSHLSAAADDYSVLNKLATRNPFEEELADA</sequence>
<dbReference type="Pfam" id="PF05621">
    <property type="entry name" value="TniB"/>
    <property type="match status" value="1"/>
</dbReference>
<comment type="caution">
    <text evidence="1">The sequence shown here is derived from an EMBL/GenBank/DDBJ whole genome shotgun (WGS) entry which is preliminary data.</text>
</comment>
<evidence type="ECO:0000313" key="2">
    <source>
        <dbReference type="Proteomes" id="UP000823786"/>
    </source>
</evidence>
<dbReference type="Proteomes" id="UP000823786">
    <property type="component" value="Unassembled WGS sequence"/>
</dbReference>
<protein>
    <recommendedName>
        <fullName evidence="3">AAA+ ATPase domain-containing protein</fullName>
    </recommendedName>
</protein>
<evidence type="ECO:0000313" key="1">
    <source>
        <dbReference type="EMBL" id="MBP1857304.1"/>
    </source>
</evidence>
<dbReference type="InterPro" id="IPR027417">
    <property type="entry name" value="P-loop_NTPase"/>
</dbReference>
<organism evidence="1 2">
    <name type="scientific">Rhizobium herbae</name>
    <dbReference type="NCBI Taxonomy" id="508661"/>
    <lineage>
        <taxon>Bacteria</taxon>
        <taxon>Pseudomonadati</taxon>
        <taxon>Pseudomonadota</taxon>
        <taxon>Alphaproteobacteria</taxon>
        <taxon>Hyphomicrobiales</taxon>
        <taxon>Rhizobiaceae</taxon>
        <taxon>Rhizobium/Agrobacterium group</taxon>
        <taxon>Rhizobium</taxon>
    </lineage>
</organism>
<dbReference type="SUPFAM" id="SSF52540">
    <property type="entry name" value="P-loop containing nucleoside triphosphate hydrolases"/>
    <property type="match status" value="1"/>
</dbReference>
<proteinExistence type="predicted"/>
<dbReference type="EMBL" id="JAGGJV010000001">
    <property type="protein sequence ID" value="MBP1857304.1"/>
    <property type="molecule type" value="Genomic_DNA"/>
</dbReference>
<evidence type="ECO:0008006" key="3">
    <source>
        <dbReference type="Google" id="ProtNLM"/>
    </source>
</evidence>
<gene>
    <name evidence="1" type="ORF">J2Z75_000784</name>
</gene>
<dbReference type="InterPro" id="IPR008868">
    <property type="entry name" value="TniB"/>
</dbReference>
<dbReference type="Gene3D" id="3.40.50.300">
    <property type="entry name" value="P-loop containing nucleotide triphosphate hydrolases"/>
    <property type="match status" value="1"/>
</dbReference>